<name>A0A7Z2VSD4_9BACL</name>
<keyword evidence="6" id="KW-1185">Reference proteome</keyword>
<accession>A0A7Z2VSD4</accession>
<gene>
    <name evidence="5" type="ORF">HH215_22160</name>
</gene>
<dbReference type="SMART" id="SM00822">
    <property type="entry name" value="PKS_KR"/>
    <property type="match status" value="1"/>
</dbReference>
<sequence>MKLQDRVAIITGGASGIGRGIAHAMAKEGAKIVIVDINEEQGRATEQELNEISHGKFIKANITERSELKRIVDETVQAYGKINVLVNNAHVSKQVRFAETTPEDLALSFDTSFYPTFFLMQLVYPYLKETKGSVVNFASGAGLSGMPTQAAYASAKEAIRGLSRVAANEWGADGINVNCISPIALSPGVKKWSELFPAEYHAMVDSVPLRRMGDCEQDIGRVAVFLASDDSSYMTGQTLMVDGGSIMLR</sequence>
<feature type="domain" description="Ketoreductase" evidence="4">
    <location>
        <begin position="6"/>
        <end position="186"/>
    </location>
</feature>
<dbReference type="Pfam" id="PF13561">
    <property type="entry name" value="adh_short_C2"/>
    <property type="match status" value="1"/>
</dbReference>
<protein>
    <submittedName>
        <fullName evidence="5">SDR family oxidoreductase</fullName>
    </submittedName>
</protein>
<dbReference type="PANTHER" id="PTHR24321">
    <property type="entry name" value="DEHYDROGENASES, SHORT CHAIN"/>
    <property type="match status" value="1"/>
</dbReference>
<dbReference type="GO" id="GO:0008206">
    <property type="term" value="P:bile acid metabolic process"/>
    <property type="evidence" value="ECO:0007669"/>
    <property type="project" value="UniProtKB-ARBA"/>
</dbReference>
<proteinExistence type="inferred from homology"/>
<dbReference type="Proteomes" id="UP000502248">
    <property type="component" value="Chromosome"/>
</dbReference>
<dbReference type="PRINTS" id="PR00080">
    <property type="entry name" value="SDRFAMILY"/>
</dbReference>
<dbReference type="SUPFAM" id="SSF51735">
    <property type="entry name" value="NAD(P)-binding Rossmann-fold domains"/>
    <property type="match status" value="1"/>
</dbReference>
<organism evidence="5 6">
    <name type="scientific">Cohnella herbarum</name>
    <dbReference type="NCBI Taxonomy" id="2728023"/>
    <lineage>
        <taxon>Bacteria</taxon>
        <taxon>Bacillati</taxon>
        <taxon>Bacillota</taxon>
        <taxon>Bacilli</taxon>
        <taxon>Bacillales</taxon>
        <taxon>Paenibacillaceae</taxon>
        <taxon>Cohnella</taxon>
    </lineage>
</organism>
<keyword evidence="2" id="KW-0560">Oxidoreductase</keyword>
<evidence type="ECO:0000259" key="4">
    <source>
        <dbReference type="SMART" id="SM00822"/>
    </source>
</evidence>
<dbReference type="PANTHER" id="PTHR24321:SF8">
    <property type="entry name" value="ESTRADIOL 17-BETA-DEHYDROGENASE 8-RELATED"/>
    <property type="match status" value="1"/>
</dbReference>
<dbReference type="InterPro" id="IPR057326">
    <property type="entry name" value="KR_dom"/>
</dbReference>
<dbReference type="GO" id="GO:0016491">
    <property type="term" value="F:oxidoreductase activity"/>
    <property type="evidence" value="ECO:0007669"/>
    <property type="project" value="UniProtKB-KW"/>
</dbReference>
<evidence type="ECO:0000256" key="3">
    <source>
        <dbReference type="ARBA" id="ARBA00023027"/>
    </source>
</evidence>
<evidence type="ECO:0000313" key="5">
    <source>
        <dbReference type="EMBL" id="QJD88288.1"/>
    </source>
</evidence>
<comment type="similarity">
    <text evidence="1">Belongs to the short-chain dehydrogenases/reductases (SDR) family.</text>
</comment>
<keyword evidence="3" id="KW-0520">NAD</keyword>
<dbReference type="Gene3D" id="3.40.50.720">
    <property type="entry name" value="NAD(P)-binding Rossmann-like Domain"/>
    <property type="match status" value="1"/>
</dbReference>
<evidence type="ECO:0000256" key="1">
    <source>
        <dbReference type="ARBA" id="ARBA00006484"/>
    </source>
</evidence>
<dbReference type="InterPro" id="IPR020904">
    <property type="entry name" value="Sc_DH/Rdtase_CS"/>
</dbReference>
<dbReference type="KEGG" id="cheb:HH215_22160"/>
<dbReference type="FunFam" id="3.40.50.720:FF:000084">
    <property type="entry name" value="Short-chain dehydrogenase reductase"/>
    <property type="match status" value="1"/>
</dbReference>
<dbReference type="CDD" id="cd05233">
    <property type="entry name" value="SDR_c"/>
    <property type="match status" value="1"/>
</dbReference>
<evidence type="ECO:0000256" key="2">
    <source>
        <dbReference type="ARBA" id="ARBA00023002"/>
    </source>
</evidence>
<dbReference type="AlphaFoldDB" id="A0A7Z2VSD4"/>
<evidence type="ECO:0000313" key="6">
    <source>
        <dbReference type="Proteomes" id="UP000502248"/>
    </source>
</evidence>
<dbReference type="InterPro" id="IPR036291">
    <property type="entry name" value="NAD(P)-bd_dom_sf"/>
</dbReference>
<dbReference type="PRINTS" id="PR00081">
    <property type="entry name" value="GDHRDH"/>
</dbReference>
<dbReference type="PROSITE" id="PS00061">
    <property type="entry name" value="ADH_SHORT"/>
    <property type="match status" value="1"/>
</dbReference>
<dbReference type="EMBL" id="CP051680">
    <property type="protein sequence ID" value="QJD88288.1"/>
    <property type="molecule type" value="Genomic_DNA"/>
</dbReference>
<dbReference type="RefSeq" id="WP_169284524.1">
    <property type="nucleotide sequence ID" value="NZ_CP051680.1"/>
</dbReference>
<dbReference type="InterPro" id="IPR002347">
    <property type="entry name" value="SDR_fam"/>
</dbReference>
<reference evidence="5 6" key="1">
    <citation type="submission" date="2020-04" db="EMBL/GenBank/DDBJ databases">
        <title>Genome sequencing of novel species.</title>
        <authorList>
            <person name="Heo J."/>
            <person name="Kim S.-J."/>
            <person name="Kim J.-S."/>
            <person name="Hong S.-B."/>
            <person name="Kwon S.-W."/>
        </authorList>
    </citation>
    <scope>NUCLEOTIDE SEQUENCE [LARGE SCALE GENOMIC DNA]</scope>
    <source>
        <strain evidence="5 6">MFER-1</strain>
    </source>
</reference>